<accession>A0ABY6K263</accession>
<dbReference type="CDD" id="cd01647">
    <property type="entry name" value="RT_LTR"/>
    <property type="match status" value="1"/>
</dbReference>
<protein>
    <recommendedName>
        <fullName evidence="2">Reverse transcriptase domain-containing protein</fullName>
    </recommendedName>
</protein>
<dbReference type="PANTHER" id="PTHR24559">
    <property type="entry name" value="TRANSPOSON TY3-I GAG-POL POLYPROTEIN"/>
    <property type="match status" value="1"/>
</dbReference>
<dbReference type="Proteomes" id="UP001235939">
    <property type="component" value="Chromosome 02"/>
</dbReference>
<keyword evidence="4" id="KW-1185">Reference proteome</keyword>
<dbReference type="EMBL" id="CP092864">
    <property type="protein sequence ID" value="UYV62931.1"/>
    <property type="molecule type" value="Genomic_DNA"/>
</dbReference>
<feature type="compositionally biased region" description="Polar residues" evidence="1">
    <location>
        <begin position="242"/>
        <end position="252"/>
    </location>
</feature>
<dbReference type="Pfam" id="PF00078">
    <property type="entry name" value="RVT_1"/>
    <property type="match status" value="1"/>
</dbReference>
<organism evidence="3 4">
    <name type="scientific">Cordylochernes scorpioides</name>
    <dbReference type="NCBI Taxonomy" id="51811"/>
    <lineage>
        <taxon>Eukaryota</taxon>
        <taxon>Metazoa</taxon>
        <taxon>Ecdysozoa</taxon>
        <taxon>Arthropoda</taxon>
        <taxon>Chelicerata</taxon>
        <taxon>Arachnida</taxon>
        <taxon>Pseudoscorpiones</taxon>
        <taxon>Cheliferoidea</taxon>
        <taxon>Chernetidae</taxon>
        <taxon>Cordylochernes</taxon>
    </lineage>
</organism>
<dbReference type="Gene3D" id="3.30.70.270">
    <property type="match status" value="1"/>
</dbReference>
<proteinExistence type="predicted"/>
<dbReference type="InterPro" id="IPR043502">
    <property type="entry name" value="DNA/RNA_pol_sf"/>
</dbReference>
<sequence length="643" mass="72485">MNRNDEEEVRPGSRISEADEHYMDTLTMPPPPLDDLVERLTIAIRGLTTPQSTELNVPPFDGTYSAQEFINQFDDSADRLQMSTEARRLRVPGFLIGEPLHFYRQLGLAAHSYHHTCQVLMDLYPGGNEATFAKFTGLRLTSLTTLQEYYKTKVAMGIQLGLPMHIILEALTEGLSLNDQRLIRAVSPQSLSDWYTTMTRVKGASVYPAAQDQQHDRDNNTTAPKTPFQGKEPQQHPPRNTPLLSSRGGNTTRLPPSPCYHCGGDHWNSECSKAARRSYRPRAYSARGEPPRSLSPAPTTTMESNLYNHKIYQSNAPLSKAWYYFSYVSPCNKGVDTPNINKVGQTKTTFKQPTFLLQGSQDLTKNMSPPTLPCPPPISPCPSSISTCLQTTPPCLRPPAHCLQTTSPCLPPFLSSSSNNSETITNSDIDVPNHHTPCATNLYNFSSPYPTNDHTCKIFNNDCLHCLRPDTPLDFVRLINRFTHIFSLNKYDIPKLDIPPVNIRTLSNKIITLRPYRTSITDQHEIQEQIKQMLKYKIIEPSYSPFSAPVTLVRKKDNTRRFCVDFRKLNEIINPDVHPLPIIEAIFDKLAHATIFSTADIASAYWQVEIAPQDRNLLSFVTLEGQYHFTRLPFGLKTSPPII</sequence>
<dbReference type="InterPro" id="IPR000477">
    <property type="entry name" value="RT_dom"/>
</dbReference>
<dbReference type="InterPro" id="IPR043128">
    <property type="entry name" value="Rev_trsase/Diguanyl_cyclase"/>
</dbReference>
<reference evidence="3 4" key="1">
    <citation type="submission" date="2022-01" db="EMBL/GenBank/DDBJ databases">
        <title>A chromosomal length assembly of Cordylochernes scorpioides.</title>
        <authorList>
            <person name="Zeh D."/>
            <person name="Zeh J."/>
        </authorList>
    </citation>
    <scope>NUCLEOTIDE SEQUENCE [LARGE SCALE GENOMIC DNA]</scope>
    <source>
        <strain evidence="3">IN4F17</strain>
        <tissue evidence="3">Whole Body</tissue>
    </source>
</reference>
<evidence type="ECO:0000313" key="3">
    <source>
        <dbReference type="EMBL" id="UYV62931.1"/>
    </source>
</evidence>
<feature type="region of interest" description="Disordered" evidence="1">
    <location>
        <begin position="207"/>
        <end position="252"/>
    </location>
</feature>
<evidence type="ECO:0000259" key="2">
    <source>
        <dbReference type="PROSITE" id="PS50878"/>
    </source>
</evidence>
<feature type="domain" description="Reverse transcriptase" evidence="2">
    <location>
        <begin position="534"/>
        <end position="643"/>
    </location>
</feature>
<evidence type="ECO:0000256" key="1">
    <source>
        <dbReference type="SAM" id="MobiDB-lite"/>
    </source>
</evidence>
<dbReference type="PROSITE" id="PS50878">
    <property type="entry name" value="RT_POL"/>
    <property type="match status" value="1"/>
</dbReference>
<evidence type="ECO:0000313" key="4">
    <source>
        <dbReference type="Proteomes" id="UP001235939"/>
    </source>
</evidence>
<dbReference type="Gene3D" id="3.10.10.10">
    <property type="entry name" value="HIV Type 1 Reverse Transcriptase, subunit A, domain 1"/>
    <property type="match status" value="1"/>
</dbReference>
<feature type="region of interest" description="Disordered" evidence="1">
    <location>
        <begin position="1"/>
        <end position="30"/>
    </location>
</feature>
<dbReference type="PANTHER" id="PTHR24559:SF444">
    <property type="entry name" value="REVERSE TRANSCRIPTASE DOMAIN-CONTAINING PROTEIN"/>
    <property type="match status" value="1"/>
</dbReference>
<dbReference type="SUPFAM" id="SSF56672">
    <property type="entry name" value="DNA/RNA polymerases"/>
    <property type="match status" value="1"/>
</dbReference>
<dbReference type="InterPro" id="IPR053134">
    <property type="entry name" value="RNA-dir_DNA_polymerase"/>
</dbReference>
<gene>
    <name evidence="3" type="ORF">LAZ67_2002544</name>
</gene>
<name>A0ABY6K263_9ARAC</name>